<feature type="transmembrane region" description="Helical" evidence="6">
    <location>
        <begin position="425"/>
        <end position="446"/>
    </location>
</feature>
<reference evidence="7 8" key="1">
    <citation type="submission" date="2020-01" db="EMBL/GenBank/DDBJ databases">
        <title>Anaeroalcalibacter tamaniensis gen. nov., sp. nov., moderately halophilic strictly anaerobic fermenter bacterium from mud volcano of Taman peninsula.</title>
        <authorList>
            <person name="Frolova A."/>
            <person name="Merkel A.Y."/>
            <person name="Slobodkin A.I."/>
        </authorList>
    </citation>
    <scope>NUCLEOTIDE SEQUENCE [LARGE SCALE GENOMIC DNA]</scope>
    <source>
        <strain evidence="7 8">F-3ap</strain>
    </source>
</reference>
<feature type="transmembrane region" description="Helical" evidence="6">
    <location>
        <begin position="129"/>
        <end position="149"/>
    </location>
</feature>
<comment type="subcellular location">
    <subcellularLocation>
        <location evidence="1">Cell membrane</location>
        <topology evidence="1">Multi-pass membrane protein</topology>
    </subcellularLocation>
</comment>
<evidence type="ECO:0000256" key="2">
    <source>
        <dbReference type="ARBA" id="ARBA00022475"/>
    </source>
</evidence>
<keyword evidence="5 6" id="KW-0472">Membrane</keyword>
<dbReference type="AlphaFoldDB" id="A0A7X5HWZ6"/>
<evidence type="ECO:0000313" key="7">
    <source>
        <dbReference type="EMBL" id="NDL68153.1"/>
    </source>
</evidence>
<protein>
    <submittedName>
        <fullName evidence="7">Polysaccharide biosynthesis protein</fullName>
    </submittedName>
</protein>
<proteinExistence type="predicted"/>
<keyword evidence="8" id="KW-1185">Reference proteome</keyword>
<comment type="caution">
    <text evidence="7">The sequence shown here is derived from an EMBL/GenBank/DDBJ whole genome shotgun (WGS) entry which is preliminary data.</text>
</comment>
<name>A0A7X5HWZ6_9FIRM</name>
<evidence type="ECO:0000256" key="5">
    <source>
        <dbReference type="ARBA" id="ARBA00023136"/>
    </source>
</evidence>
<feature type="transmembrane region" description="Helical" evidence="6">
    <location>
        <begin position="290"/>
        <end position="312"/>
    </location>
</feature>
<feature type="transmembrane region" description="Helical" evidence="6">
    <location>
        <begin position="401"/>
        <end position="419"/>
    </location>
</feature>
<dbReference type="Proteomes" id="UP000461585">
    <property type="component" value="Unassembled WGS sequence"/>
</dbReference>
<feature type="transmembrane region" description="Helical" evidence="6">
    <location>
        <begin position="53"/>
        <end position="75"/>
    </location>
</feature>
<evidence type="ECO:0000256" key="3">
    <source>
        <dbReference type="ARBA" id="ARBA00022692"/>
    </source>
</evidence>
<sequence length="542" mass="58514">MERTKKRNSLVMQGAILAAASLIVRLIGFAYRIPMVHLLKDEGMGYYSNSFDLYTFFLIISSYGLPAAISKIVSARYTRHQYREAHLIFRAGLALSLLIGTVSSVLLWASASWTADRIGSPLSVHAIRALAPALLIFALMAVFRGYFQGMNTMMPTALSQIVEQVFNAVFSLVLAGILVTKGMEYGASGGTMGTGVGALAGLLLLGGVYAMARGRILGRVEKDTVSDRGRMLSYWKVILLTAVPMVIGTVTFHMTNLVDMVMFQNALLFQGYDNTTTVTMYGILNGKYKLMVTLPVSIASALATASIPSITASLVRGDKEDIRNKVDQAIRTIMLFSIPSAVGLFVLARPILQMLFGTENLETAASLLRLGSVSVVFFGISTISIGILQGLNLLRVPVVSSAKSLGIKVAFNILLLYVFDMNLYGAVITNIIFALSSAWLNLRAIHRHHPLGLNLQKSLILPGASALGMGIVSWLAYQGLMGLGAGNTWSTLAALPVAGLVYATLLLKTKVFTYEEVLELPKGHKLAPFLRRIGLLAAPARL</sequence>
<accession>A0A7X5HWZ6</accession>
<evidence type="ECO:0000256" key="6">
    <source>
        <dbReference type="SAM" id="Phobius"/>
    </source>
</evidence>
<gene>
    <name evidence="7" type="ORF">GXN74_10415</name>
</gene>
<dbReference type="PANTHER" id="PTHR30250">
    <property type="entry name" value="PST FAMILY PREDICTED COLANIC ACID TRANSPORTER"/>
    <property type="match status" value="1"/>
</dbReference>
<feature type="transmembrane region" description="Helical" evidence="6">
    <location>
        <begin position="333"/>
        <end position="352"/>
    </location>
</feature>
<dbReference type="RefSeq" id="WP_162370878.1">
    <property type="nucleotide sequence ID" value="NZ_JAAEEH010000029.1"/>
</dbReference>
<feature type="transmembrane region" description="Helical" evidence="6">
    <location>
        <begin position="87"/>
        <end position="109"/>
    </location>
</feature>
<dbReference type="InterPro" id="IPR002797">
    <property type="entry name" value="Polysacc_synth"/>
</dbReference>
<dbReference type="InterPro" id="IPR050833">
    <property type="entry name" value="Poly_Biosynth_Transport"/>
</dbReference>
<organism evidence="7 8">
    <name type="scientific">Anaerotalea alkaliphila</name>
    <dbReference type="NCBI Taxonomy" id="2662126"/>
    <lineage>
        <taxon>Bacteria</taxon>
        <taxon>Bacillati</taxon>
        <taxon>Bacillota</taxon>
        <taxon>Clostridia</taxon>
        <taxon>Eubacteriales</taxon>
        <taxon>Anaerotalea</taxon>
    </lineage>
</organism>
<feature type="transmembrane region" description="Helical" evidence="6">
    <location>
        <begin position="233"/>
        <end position="254"/>
    </location>
</feature>
<dbReference type="EMBL" id="JAAEEH010000029">
    <property type="protein sequence ID" value="NDL68153.1"/>
    <property type="molecule type" value="Genomic_DNA"/>
</dbReference>
<dbReference type="CDD" id="cd13124">
    <property type="entry name" value="MATE_SpoVB_like"/>
    <property type="match status" value="1"/>
</dbReference>
<dbReference type="GO" id="GO:0005886">
    <property type="term" value="C:plasma membrane"/>
    <property type="evidence" value="ECO:0007669"/>
    <property type="project" value="UniProtKB-SubCell"/>
</dbReference>
<evidence type="ECO:0000256" key="1">
    <source>
        <dbReference type="ARBA" id="ARBA00004651"/>
    </source>
</evidence>
<keyword evidence="3 6" id="KW-0812">Transmembrane</keyword>
<feature type="transmembrane region" description="Helical" evidence="6">
    <location>
        <begin position="192"/>
        <end position="212"/>
    </location>
</feature>
<evidence type="ECO:0000313" key="8">
    <source>
        <dbReference type="Proteomes" id="UP000461585"/>
    </source>
</evidence>
<feature type="transmembrane region" description="Helical" evidence="6">
    <location>
        <begin position="489"/>
        <end position="507"/>
    </location>
</feature>
<dbReference type="Pfam" id="PF01943">
    <property type="entry name" value="Polysacc_synt"/>
    <property type="match status" value="1"/>
</dbReference>
<keyword evidence="2" id="KW-1003">Cell membrane</keyword>
<keyword evidence="4 6" id="KW-1133">Transmembrane helix</keyword>
<evidence type="ECO:0000256" key="4">
    <source>
        <dbReference type="ARBA" id="ARBA00022989"/>
    </source>
</evidence>
<feature type="transmembrane region" description="Helical" evidence="6">
    <location>
        <begin position="372"/>
        <end position="394"/>
    </location>
</feature>
<feature type="transmembrane region" description="Helical" evidence="6">
    <location>
        <begin position="161"/>
        <end position="180"/>
    </location>
</feature>
<dbReference type="PIRSF" id="PIRSF038958">
    <property type="entry name" value="PG_synth_SpoVB"/>
    <property type="match status" value="1"/>
</dbReference>
<dbReference type="InterPro" id="IPR024923">
    <property type="entry name" value="PG_synth_SpoVB"/>
</dbReference>
<dbReference type="PANTHER" id="PTHR30250:SF21">
    <property type="entry name" value="LIPID II FLIPPASE MURJ"/>
    <property type="match status" value="1"/>
</dbReference>
<feature type="transmembrane region" description="Helical" evidence="6">
    <location>
        <begin position="12"/>
        <end position="33"/>
    </location>
</feature>
<feature type="transmembrane region" description="Helical" evidence="6">
    <location>
        <begin position="458"/>
        <end position="477"/>
    </location>
</feature>